<keyword evidence="11" id="KW-1185">Reference proteome</keyword>
<feature type="compositionally biased region" description="Low complexity" evidence="8">
    <location>
        <begin position="431"/>
        <end position="442"/>
    </location>
</feature>
<evidence type="ECO:0000256" key="8">
    <source>
        <dbReference type="SAM" id="MobiDB-lite"/>
    </source>
</evidence>
<reference evidence="10" key="1">
    <citation type="submission" date="2025-08" db="UniProtKB">
        <authorList>
            <consortium name="Ensembl"/>
        </authorList>
    </citation>
    <scope>IDENTIFICATION</scope>
</reference>
<dbReference type="InterPro" id="IPR001594">
    <property type="entry name" value="Palmitoyltrfase_DHHC"/>
</dbReference>
<keyword evidence="2 7" id="KW-0812">Transmembrane</keyword>
<dbReference type="GeneTree" id="ENSGT00940000158044"/>
<feature type="transmembrane region" description="Helical" evidence="7">
    <location>
        <begin position="182"/>
        <end position="208"/>
    </location>
</feature>
<feature type="domain" description="Palmitoyltransferase DHHC" evidence="9">
    <location>
        <begin position="100"/>
        <end position="220"/>
    </location>
</feature>
<feature type="transmembrane region" description="Helical" evidence="7">
    <location>
        <begin position="44"/>
        <end position="65"/>
    </location>
</feature>
<feature type="transmembrane region" description="Helical" evidence="7">
    <location>
        <begin position="146"/>
        <end position="170"/>
    </location>
</feature>
<evidence type="ECO:0000313" key="11">
    <source>
        <dbReference type="Proteomes" id="UP000694388"/>
    </source>
</evidence>
<accession>A0A8C4NNK5</accession>
<dbReference type="PANTHER" id="PTHR12349">
    <property type="entry name" value="ANKYRIN REPEAT AND LEM DOMAIN-CONTAINING PROTEIN 2"/>
    <property type="match status" value="1"/>
</dbReference>
<evidence type="ECO:0000256" key="2">
    <source>
        <dbReference type="ARBA" id="ARBA00022692"/>
    </source>
</evidence>
<evidence type="ECO:0000256" key="1">
    <source>
        <dbReference type="ARBA" id="ARBA00004141"/>
    </source>
</evidence>
<dbReference type="AlphaFoldDB" id="A0A8C4NNK5"/>
<comment type="subcellular location">
    <subcellularLocation>
        <location evidence="1">Membrane</location>
        <topology evidence="1">Multi-pass membrane protein</topology>
    </subcellularLocation>
</comment>
<dbReference type="GO" id="GO:0016020">
    <property type="term" value="C:membrane"/>
    <property type="evidence" value="ECO:0007669"/>
    <property type="project" value="UniProtKB-SubCell"/>
</dbReference>
<organism evidence="10 11">
    <name type="scientific">Eptatretus burgeri</name>
    <name type="common">Inshore hagfish</name>
    <dbReference type="NCBI Taxonomy" id="7764"/>
    <lineage>
        <taxon>Eukaryota</taxon>
        <taxon>Metazoa</taxon>
        <taxon>Chordata</taxon>
        <taxon>Craniata</taxon>
        <taxon>Vertebrata</taxon>
        <taxon>Cyclostomata</taxon>
        <taxon>Myxini</taxon>
        <taxon>Myxiniformes</taxon>
        <taxon>Myxinidae</taxon>
        <taxon>Eptatretinae</taxon>
        <taxon>Eptatretus</taxon>
    </lineage>
</organism>
<feature type="region of interest" description="Disordered" evidence="8">
    <location>
        <begin position="324"/>
        <end position="442"/>
    </location>
</feature>
<evidence type="ECO:0000256" key="3">
    <source>
        <dbReference type="ARBA" id="ARBA00022989"/>
    </source>
</evidence>
<keyword evidence="7" id="KW-0012">Acyltransferase</keyword>
<feature type="transmembrane region" description="Helical" evidence="7">
    <location>
        <begin position="12"/>
        <end position="38"/>
    </location>
</feature>
<protein>
    <recommendedName>
        <fullName evidence="7">Palmitoyltransferase</fullName>
        <ecNumber evidence="7">2.3.1.225</ecNumber>
    </recommendedName>
</protein>
<dbReference type="Pfam" id="PF01529">
    <property type="entry name" value="DHHC"/>
    <property type="match status" value="1"/>
</dbReference>
<evidence type="ECO:0000313" key="10">
    <source>
        <dbReference type="Ensembl" id="ENSEBUP00000006533.1"/>
    </source>
</evidence>
<proteinExistence type="inferred from homology"/>
<evidence type="ECO:0000256" key="6">
    <source>
        <dbReference type="ARBA" id="ARBA00047790"/>
    </source>
</evidence>
<reference evidence="10" key="2">
    <citation type="submission" date="2025-09" db="UniProtKB">
        <authorList>
            <consortium name="Ensembl"/>
        </authorList>
    </citation>
    <scope>IDENTIFICATION</scope>
</reference>
<keyword evidence="3 7" id="KW-1133">Transmembrane helix</keyword>
<dbReference type="GO" id="GO:0019706">
    <property type="term" value="F:protein-cysteine S-palmitoyltransferase activity"/>
    <property type="evidence" value="ECO:0007669"/>
    <property type="project" value="UniProtKB-EC"/>
</dbReference>
<dbReference type="Proteomes" id="UP000694388">
    <property type="component" value="Unplaced"/>
</dbReference>
<comment type="catalytic activity">
    <reaction evidence="6">
        <text>L-cysteinyl-[protein] + hexadecanoyl-CoA = S-hexadecanoyl-L-cysteinyl-[protein] + CoA</text>
        <dbReference type="Rhea" id="RHEA:36683"/>
        <dbReference type="Rhea" id="RHEA-COMP:10131"/>
        <dbReference type="Rhea" id="RHEA-COMP:11032"/>
        <dbReference type="ChEBI" id="CHEBI:29950"/>
        <dbReference type="ChEBI" id="CHEBI:57287"/>
        <dbReference type="ChEBI" id="CHEBI:57379"/>
        <dbReference type="ChEBI" id="CHEBI:74151"/>
        <dbReference type="EC" id="2.3.1.225"/>
    </reaction>
    <physiologicalReaction direction="left-to-right" evidence="6">
        <dbReference type="Rhea" id="RHEA:36684"/>
    </physiologicalReaction>
</comment>
<keyword evidence="4 7" id="KW-0472">Membrane</keyword>
<evidence type="ECO:0000259" key="9">
    <source>
        <dbReference type="Pfam" id="PF01529"/>
    </source>
</evidence>
<evidence type="ECO:0000256" key="7">
    <source>
        <dbReference type="RuleBase" id="RU079119"/>
    </source>
</evidence>
<name>A0A8C4NNK5_EPTBU</name>
<comment type="domain">
    <text evidence="7">The DHHC domain is required for palmitoyltransferase activity.</text>
</comment>
<dbReference type="PROSITE" id="PS50216">
    <property type="entry name" value="DHHC"/>
    <property type="match status" value="1"/>
</dbReference>
<feature type="compositionally biased region" description="Polar residues" evidence="8">
    <location>
        <begin position="360"/>
        <end position="375"/>
    </location>
</feature>
<evidence type="ECO:0000256" key="5">
    <source>
        <dbReference type="ARBA" id="ARBA00023463"/>
    </source>
</evidence>
<dbReference type="EC" id="2.3.1.225" evidence="7"/>
<comment type="similarity">
    <text evidence="5">Belongs to the DHHC palmitoyltransferase family. ERF2/ZDHHC9 subfamily.</text>
</comment>
<feature type="compositionally biased region" description="Basic residues" evidence="8">
    <location>
        <begin position="414"/>
        <end position="430"/>
    </location>
</feature>
<sequence>MPPGRKFKPTKYIPVATATTLLVGSSTLFFVFTCPWLAHSVSPAIPIYNGLVFLFVLANFTMSTFMDPGIFPRASEDEDKDDDFRAPLYKNVDINGVTVRMKWCSTCHFYRPPRCSHCSVCDNCVEDFDHHCPWVNNCIGRRNYRFFFLFLLSLSVHMVGVFSFGLAFTLRNLPRLGDIHSTVTMAVMVVAGLFFFPVAGLTGFHVVLVARGRTTNEQVTGKFRGGLNPFTRGCCGNFEYVVCSPQAPRYLGRARCHCPVAPSPPYLHPEASDNQVKVKIMDNGIHSYVHHSRVCNEGATVWSRDGVGVFWFWAKLDKVLCRTEKSHGGTASKGARVRGEKDGGRRRGYGVGNRSSRRGTQASQPFSSHRASTIPSSPPPPHAEMVQKGSPVPTPLQTSCQRSPRRSTESGHSARPHLRLARQRVMRTRVGRPWSRGPGRSSRSRALLAYRPVCSLVYEGRFFPLLLCECVLAPSVK</sequence>
<keyword evidence="7" id="KW-0808">Transferase</keyword>
<dbReference type="PANTHER" id="PTHR12349:SF2">
    <property type="entry name" value="PALMITOYLTRANSFERASE ZDHHC8"/>
    <property type="match status" value="1"/>
</dbReference>
<evidence type="ECO:0000256" key="4">
    <source>
        <dbReference type="ARBA" id="ARBA00023136"/>
    </source>
</evidence>
<dbReference type="Ensembl" id="ENSEBUT00000006990.1">
    <property type="protein sequence ID" value="ENSEBUP00000006533.1"/>
    <property type="gene ID" value="ENSEBUG00000004303.1"/>
</dbReference>